<keyword evidence="2" id="KW-0560">Oxidoreductase</keyword>
<dbReference type="AlphaFoldDB" id="A0A7W7CAA4"/>
<evidence type="ECO:0000256" key="2">
    <source>
        <dbReference type="ARBA" id="ARBA00023002"/>
    </source>
</evidence>
<gene>
    <name evidence="5" type="ORF">HNR67_003573</name>
</gene>
<evidence type="ECO:0000313" key="6">
    <source>
        <dbReference type="Proteomes" id="UP000533598"/>
    </source>
</evidence>
<protein>
    <submittedName>
        <fullName evidence="5">3-hydroxyisobutyrate dehydrogenase-like beta-hydroxyacid dehydrogenase</fullName>
    </submittedName>
</protein>
<feature type="domain" description="NADPH-dependent reductive aminase-like C-terminal" evidence="4">
    <location>
        <begin position="148"/>
        <end position="270"/>
    </location>
</feature>
<dbReference type="InterPro" id="IPR006115">
    <property type="entry name" value="6PGDH_NADP-bd"/>
</dbReference>
<evidence type="ECO:0000259" key="4">
    <source>
        <dbReference type="Pfam" id="PF21761"/>
    </source>
</evidence>
<dbReference type="InterPro" id="IPR048666">
    <property type="entry name" value="RedAm-like_C"/>
</dbReference>
<dbReference type="EMBL" id="JACHMH010000001">
    <property type="protein sequence ID" value="MBB4677455.1"/>
    <property type="molecule type" value="Genomic_DNA"/>
</dbReference>
<name>A0A7W7CAA4_9PSEU</name>
<dbReference type="GO" id="GO:0016491">
    <property type="term" value="F:oxidoreductase activity"/>
    <property type="evidence" value="ECO:0007669"/>
    <property type="project" value="UniProtKB-KW"/>
</dbReference>
<dbReference type="InterPro" id="IPR013328">
    <property type="entry name" value="6PGD_dom2"/>
</dbReference>
<dbReference type="GO" id="GO:0050661">
    <property type="term" value="F:NADP binding"/>
    <property type="evidence" value="ECO:0007669"/>
    <property type="project" value="InterPro"/>
</dbReference>
<dbReference type="Pfam" id="PF21761">
    <property type="entry name" value="RedAm-like_C"/>
    <property type="match status" value="1"/>
</dbReference>
<dbReference type="PANTHER" id="PTHR43580:SF2">
    <property type="entry name" value="CYTOKINE-LIKE NUCLEAR FACTOR N-PAC"/>
    <property type="match status" value="1"/>
</dbReference>
<comment type="similarity">
    <text evidence="1">Belongs to the HIBADH-related family.</text>
</comment>
<keyword evidence="6" id="KW-1185">Reference proteome</keyword>
<evidence type="ECO:0000259" key="3">
    <source>
        <dbReference type="Pfam" id="PF03446"/>
    </source>
</evidence>
<proteinExistence type="inferred from homology"/>
<dbReference type="Gene3D" id="1.10.1040.10">
    <property type="entry name" value="N-(1-d-carboxylethyl)-l-norvaline Dehydrogenase, domain 2"/>
    <property type="match status" value="1"/>
</dbReference>
<sequence>MGAAIAGAFLDSGYATTVWNRSADKADTLVECGALKAADLAAAVAENDIILVCVLDYPALYELLEPVRETLSGKVLVNLTSGLPSEARAAADWARGLGLRYLDGAVLAVPPAVGQPQTQLFYAGEQQVYRDCAEVLGALGTSVYFGADPGSAAQYDLALLGILWATLTSALQGFALTGSGERLLPFAESWLTNVVLPSIRGAAKQVDSGDYGGAVSTVSLNAHGLAKMIQAGREQGIASDLMTPIKEFLDRRLADGFGQDSLASIVEVIRNPGAPRPAGPVRHR</sequence>
<accession>A0A7W7CAA4</accession>
<dbReference type="SUPFAM" id="SSF51735">
    <property type="entry name" value="NAD(P)-binding Rossmann-fold domains"/>
    <property type="match status" value="1"/>
</dbReference>
<comment type="caution">
    <text evidence="5">The sequence shown here is derived from an EMBL/GenBank/DDBJ whole genome shotgun (WGS) entry which is preliminary data.</text>
</comment>
<dbReference type="Gene3D" id="3.40.50.720">
    <property type="entry name" value="NAD(P)-binding Rossmann-like Domain"/>
    <property type="match status" value="1"/>
</dbReference>
<dbReference type="InterPro" id="IPR015815">
    <property type="entry name" value="HIBADH-related"/>
</dbReference>
<reference evidence="5 6" key="1">
    <citation type="submission" date="2020-08" db="EMBL/GenBank/DDBJ databases">
        <title>Sequencing the genomes of 1000 actinobacteria strains.</title>
        <authorList>
            <person name="Klenk H.-P."/>
        </authorList>
    </citation>
    <scope>NUCLEOTIDE SEQUENCE [LARGE SCALE GENOMIC DNA]</scope>
    <source>
        <strain evidence="5 6">DSM 44230</strain>
    </source>
</reference>
<feature type="domain" description="6-phosphogluconate dehydrogenase NADP-binding" evidence="3">
    <location>
        <begin position="1"/>
        <end position="144"/>
    </location>
</feature>
<dbReference type="PIRSF" id="PIRSF000103">
    <property type="entry name" value="HIBADH"/>
    <property type="match status" value="1"/>
</dbReference>
<dbReference type="InterPro" id="IPR051265">
    <property type="entry name" value="HIBADH-related_NP60_sf"/>
</dbReference>
<dbReference type="Proteomes" id="UP000533598">
    <property type="component" value="Unassembled WGS sequence"/>
</dbReference>
<dbReference type="InterPro" id="IPR036291">
    <property type="entry name" value="NAD(P)-bd_dom_sf"/>
</dbReference>
<dbReference type="Pfam" id="PF03446">
    <property type="entry name" value="NAD_binding_2"/>
    <property type="match status" value="1"/>
</dbReference>
<organism evidence="5 6">
    <name type="scientific">Crossiella cryophila</name>
    <dbReference type="NCBI Taxonomy" id="43355"/>
    <lineage>
        <taxon>Bacteria</taxon>
        <taxon>Bacillati</taxon>
        <taxon>Actinomycetota</taxon>
        <taxon>Actinomycetes</taxon>
        <taxon>Pseudonocardiales</taxon>
        <taxon>Pseudonocardiaceae</taxon>
        <taxon>Crossiella</taxon>
    </lineage>
</organism>
<dbReference type="PANTHER" id="PTHR43580">
    <property type="entry name" value="OXIDOREDUCTASE GLYR1-RELATED"/>
    <property type="match status" value="1"/>
</dbReference>
<evidence type="ECO:0000256" key="1">
    <source>
        <dbReference type="ARBA" id="ARBA00009080"/>
    </source>
</evidence>
<evidence type="ECO:0000313" key="5">
    <source>
        <dbReference type="EMBL" id="MBB4677455.1"/>
    </source>
</evidence>